<reference evidence="3" key="1">
    <citation type="submission" date="2022-09" db="EMBL/GenBank/DDBJ databases">
        <title>Actin cytoskeleton and complex cell architecture in an #Asgard archaeon.</title>
        <authorList>
            <person name="Ponce Toledo R.I."/>
            <person name="Schleper C."/>
            <person name="Rodrigues Oliveira T."/>
            <person name="Wollweber F."/>
            <person name="Xu J."/>
            <person name="Rittmann S."/>
            <person name="Klingl A."/>
            <person name="Pilhofer M."/>
        </authorList>
    </citation>
    <scope>NUCLEOTIDE SEQUENCE</scope>
    <source>
        <strain evidence="3">B-35</strain>
    </source>
</reference>
<keyword evidence="1" id="KW-1133">Transmembrane helix</keyword>
<feature type="domain" description="Fibronectin type-III" evidence="2">
    <location>
        <begin position="469"/>
        <end position="574"/>
    </location>
</feature>
<evidence type="ECO:0000256" key="1">
    <source>
        <dbReference type="SAM" id="Phobius"/>
    </source>
</evidence>
<dbReference type="Gene3D" id="2.60.40.10">
    <property type="entry name" value="Immunoglobulins"/>
    <property type="match status" value="1"/>
</dbReference>
<feature type="transmembrane region" description="Helical" evidence="1">
    <location>
        <begin position="33"/>
        <end position="51"/>
    </location>
</feature>
<name>A0ABY6HKH7_9ARCH</name>
<sequence length="617" mass="70483">MVKICIIGVLWNKCKEIRVKMPSNSKNFPNKQYLNVIFLIYLIFFPIIAFSTSSPSENNYSTQILNTDNGMKPRPNIYSPSAKSPVMVDDILIYDVIQSENGTLWEGKYKYTISSITNILGVLNIKANLFIKNSTTTEWGSSVNSEMTIGELTLNNVKIGNPYIIQHQYFFFDFQGENDLSSAKELIRQNISSESSMNVDSEIEEWLDYFNPHLSLEMSNLTHEGHFSYEFYRGILACSNESIIQLSNSNKSEDFFMLNQAESFIQKEQYNFWGATTQNIPLHADDQIINTDKLIYSYSDDVSSNPETILKQYTIISIDPDPQNRKTIVTTTIEDYDEENSIWESKGSGLITIDHSNPFKLASYQTNFLILPSTLRFNINDTVEELEATKYWLEEYNIWDSFDYIINAQDYSFHLKSGSREINVAATYGFDNILMNYELTEYTSSVKTKFISYELKYLESKIKDWLDTPPAAPTLRLLSSSLTTNISIRLSWTQPFFTVGSTVYMHRREGFNSSLASPATSSYIPVLEGLTNTELTFQGAVNYTYYFRVASVNPGGIESSLSNSVTVIISAKEETSFPTWIIFLIIFIIIGGVATFFMIKKLKTTKKKEELDLSDFS</sequence>
<dbReference type="PROSITE" id="PS50853">
    <property type="entry name" value="FN3"/>
    <property type="match status" value="1"/>
</dbReference>
<dbReference type="EMBL" id="CP104013">
    <property type="protein sequence ID" value="UYP43895.1"/>
    <property type="molecule type" value="Genomic_DNA"/>
</dbReference>
<dbReference type="Proteomes" id="UP001208689">
    <property type="component" value="Chromosome"/>
</dbReference>
<protein>
    <recommendedName>
        <fullName evidence="2">Fibronectin type-III domain-containing protein</fullName>
    </recommendedName>
</protein>
<evidence type="ECO:0000259" key="2">
    <source>
        <dbReference type="PROSITE" id="PS50853"/>
    </source>
</evidence>
<organism evidence="3 4">
    <name type="scientific">Candidatus Lokiarchaeum ossiferum</name>
    <dbReference type="NCBI Taxonomy" id="2951803"/>
    <lineage>
        <taxon>Archaea</taxon>
        <taxon>Promethearchaeati</taxon>
        <taxon>Promethearchaeota</taxon>
        <taxon>Promethearchaeia</taxon>
        <taxon>Promethearchaeales</taxon>
        <taxon>Promethearchaeaceae</taxon>
        <taxon>Candidatus Lokiarchaeum</taxon>
    </lineage>
</organism>
<keyword evidence="1" id="KW-0812">Transmembrane</keyword>
<feature type="transmembrane region" description="Helical" evidence="1">
    <location>
        <begin position="577"/>
        <end position="599"/>
    </location>
</feature>
<evidence type="ECO:0000313" key="3">
    <source>
        <dbReference type="EMBL" id="UYP43895.1"/>
    </source>
</evidence>
<gene>
    <name evidence="3" type="ORF">NEF87_000180</name>
</gene>
<dbReference type="SUPFAM" id="SSF49265">
    <property type="entry name" value="Fibronectin type III"/>
    <property type="match status" value="1"/>
</dbReference>
<accession>A0ABY6HKH7</accession>
<proteinExistence type="predicted"/>
<keyword evidence="4" id="KW-1185">Reference proteome</keyword>
<evidence type="ECO:0000313" key="4">
    <source>
        <dbReference type="Proteomes" id="UP001208689"/>
    </source>
</evidence>
<dbReference type="InterPro" id="IPR013783">
    <property type="entry name" value="Ig-like_fold"/>
</dbReference>
<dbReference type="InterPro" id="IPR003961">
    <property type="entry name" value="FN3_dom"/>
</dbReference>
<keyword evidence="1" id="KW-0472">Membrane</keyword>
<dbReference type="InterPro" id="IPR036116">
    <property type="entry name" value="FN3_sf"/>
</dbReference>